<evidence type="ECO:0000256" key="3">
    <source>
        <dbReference type="ARBA" id="ARBA00023125"/>
    </source>
</evidence>
<proteinExistence type="inferred from homology"/>
<dbReference type="Proteomes" id="UP000095342">
    <property type="component" value="Chromosome"/>
</dbReference>
<keyword evidence="4" id="KW-0804">Transcription</keyword>
<evidence type="ECO:0000256" key="1">
    <source>
        <dbReference type="ARBA" id="ARBA00009437"/>
    </source>
</evidence>
<evidence type="ECO:0000256" key="2">
    <source>
        <dbReference type="ARBA" id="ARBA00023015"/>
    </source>
</evidence>
<keyword evidence="7" id="KW-1185">Reference proteome</keyword>
<accession>A0A1D8K4D9</accession>
<dbReference type="GO" id="GO:0003700">
    <property type="term" value="F:DNA-binding transcription factor activity"/>
    <property type="evidence" value="ECO:0007669"/>
    <property type="project" value="InterPro"/>
</dbReference>
<feature type="domain" description="HTH lysR-type" evidence="5">
    <location>
        <begin position="1"/>
        <end position="59"/>
    </location>
</feature>
<keyword evidence="2" id="KW-0805">Transcription regulation</keyword>
<dbReference type="InterPro" id="IPR058163">
    <property type="entry name" value="LysR-type_TF_proteobact-type"/>
</dbReference>
<dbReference type="GO" id="GO:0006351">
    <property type="term" value="P:DNA-templated transcription"/>
    <property type="evidence" value="ECO:0007669"/>
    <property type="project" value="TreeGrafter"/>
</dbReference>
<gene>
    <name evidence="6" type="ORF">BJI67_00925</name>
</gene>
<evidence type="ECO:0000256" key="4">
    <source>
        <dbReference type="ARBA" id="ARBA00023163"/>
    </source>
</evidence>
<dbReference type="PROSITE" id="PS50931">
    <property type="entry name" value="HTH_LYSR"/>
    <property type="match status" value="1"/>
</dbReference>
<dbReference type="InterPro" id="IPR000847">
    <property type="entry name" value="LysR_HTH_N"/>
</dbReference>
<comment type="similarity">
    <text evidence="1">Belongs to the LysR transcriptional regulatory family.</text>
</comment>
<name>A0A1D8K4D9_9GAMM</name>
<sequence length="309" mass="33417">MKDLNDLAYFAAVAEHGGFAPAGRALRVPKSKLSRRVAQLEERLGVRLLQRTTRRFALTEVGAAYLRHCRAMLAEAEQAEAVIAEQTSEPSGCVRLSCPPTLLHSAVGDMLTRFLNAWPKVSLHVQASNRSVDVWQDGVDFALRVRSAEAELPGDEVIRPLAVSPHVLVCAPALLTNAPPPAVPRDLARLPSLGLGNAPEQNVWTLLGPDGEREEVAHRPRLVVDDMNALLNAAVSGVGCAELPLLTVHEALQRGELQRLLPGWTSPEGHIHAAYASRRGMRPAVRKVLDALVEGFARLADEGRCLSAP</sequence>
<keyword evidence="3" id="KW-0238">DNA-binding</keyword>
<evidence type="ECO:0000313" key="6">
    <source>
        <dbReference type="EMBL" id="AOV15817.1"/>
    </source>
</evidence>
<dbReference type="SUPFAM" id="SSF46785">
    <property type="entry name" value="Winged helix' DNA-binding domain"/>
    <property type="match status" value="1"/>
</dbReference>
<dbReference type="FunFam" id="1.10.10.10:FF:000001">
    <property type="entry name" value="LysR family transcriptional regulator"/>
    <property type="match status" value="1"/>
</dbReference>
<dbReference type="Pfam" id="PF03466">
    <property type="entry name" value="LysR_substrate"/>
    <property type="match status" value="1"/>
</dbReference>
<dbReference type="Pfam" id="PF00126">
    <property type="entry name" value="HTH_1"/>
    <property type="match status" value="1"/>
</dbReference>
<dbReference type="AlphaFoldDB" id="A0A1D8K4D9"/>
<evidence type="ECO:0000259" key="5">
    <source>
        <dbReference type="PROSITE" id="PS50931"/>
    </source>
</evidence>
<organism evidence="6 7">
    <name type="scientific">Acidihalobacter aeolianus</name>
    <dbReference type="NCBI Taxonomy" id="2792603"/>
    <lineage>
        <taxon>Bacteria</taxon>
        <taxon>Pseudomonadati</taxon>
        <taxon>Pseudomonadota</taxon>
        <taxon>Gammaproteobacteria</taxon>
        <taxon>Chromatiales</taxon>
        <taxon>Ectothiorhodospiraceae</taxon>
        <taxon>Acidihalobacter</taxon>
    </lineage>
</organism>
<dbReference type="SUPFAM" id="SSF53850">
    <property type="entry name" value="Periplasmic binding protein-like II"/>
    <property type="match status" value="1"/>
</dbReference>
<protein>
    <submittedName>
        <fullName evidence="6">LysR family transcriptional regulator</fullName>
    </submittedName>
</protein>
<dbReference type="PANTHER" id="PTHR30537">
    <property type="entry name" value="HTH-TYPE TRANSCRIPTIONAL REGULATOR"/>
    <property type="match status" value="1"/>
</dbReference>
<dbReference type="InterPro" id="IPR036388">
    <property type="entry name" value="WH-like_DNA-bd_sf"/>
</dbReference>
<dbReference type="Gene3D" id="1.10.10.10">
    <property type="entry name" value="Winged helix-like DNA-binding domain superfamily/Winged helix DNA-binding domain"/>
    <property type="match status" value="1"/>
</dbReference>
<reference evidence="6 7" key="1">
    <citation type="submission" date="2016-09" db="EMBL/GenBank/DDBJ databases">
        <title>Acidihalobacter prosperus V6 (DSM14174).</title>
        <authorList>
            <person name="Khaleque H.N."/>
            <person name="Ramsay J.P."/>
            <person name="Murphy R.J.T."/>
            <person name="Kaksonen A.H."/>
            <person name="Boxall N.J."/>
            <person name="Watkin E.L.J."/>
        </authorList>
    </citation>
    <scope>NUCLEOTIDE SEQUENCE [LARGE SCALE GENOMIC DNA]</scope>
    <source>
        <strain evidence="6 7">V6</strain>
    </source>
</reference>
<dbReference type="RefSeq" id="WP_070071417.1">
    <property type="nucleotide sequence ID" value="NZ_CP017448.1"/>
</dbReference>
<dbReference type="PANTHER" id="PTHR30537:SF31">
    <property type="entry name" value="TRANSCRIPTIONAL REGULATOR, LYSR FAMILY"/>
    <property type="match status" value="1"/>
</dbReference>
<evidence type="ECO:0000313" key="7">
    <source>
        <dbReference type="Proteomes" id="UP000095342"/>
    </source>
</evidence>
<dbReference type="InterPro" id="IPR036390">
    <property type="entry name" value="WH_DNA-bd_sf"/>
</dbReference>
<dbReference type="KEGG" id="aaeo:BJI67_00925"/>
<dbReference type="EMBL" id="CP017448">
    <property type="protein sequence ID" value="AOV15817.1"/>
    <property type="molecule type" value="Genomic_DNA"/>
</dbReference>
<dbReference type="InterPro" id="IPR005119">
    <property type="entry name" value="LysR_subst-bd"/>
</dbReference>
<dbReference type="Gene3D" id="3.40.190.290">
    <property type="match status" value="1"/>
</dbReference>
<dbReference type="GO" id="GO:0043565">
    <property type="term" value="F:sequence-specific DNA binding"/>
    <property type="evidence" value="ECO:0007669"/>
    <property type="project" value="TreeGrafter"/>
</dbReference>